<sequence length="385" mass="41835">MMDVWSRRVLCFLTVALLVSACQQPDPAAGMMPPPPTVTVAAALQQELTQYAEFTGRFQASKRVEIRARVDGYLTRIAFEDGQIVNEGDLLFEIDQRPFKLVLAGAEADLTQARTRLRLAEKELKRVESLRDRRAVSVEELDRRIEERDTAAAAILSLEARLEEAKLDMTFTEVRAPITGRVSETLVDVGNLISGQAAGSTLLTTVVALDPLHFYIEASEQEVARITRQGNQALGVAVAVKLLAEDTYNHEGVIDFVDNEIDAATGTLLTRARFANRDYALQPGAFGRARVPMGRPGTVLLIPDTAVASFLTQKLVYMIGEDGTVQPRPVELGPLQSNGLRVITKGLNPGETLIINGLAKIRPGMPVNVEEGTIEVPTAPAGPQG</sequence>
<dbReference type="PROSITE" id="PS51257">
    <property type="entry name" value="PROKAR_LIPOPROTEIN"/>
    <property type="match status" value="1"/>
</dbReference>
<evidence type="ECO:0000256" key="1">
    <source>
        <dbReference type="ARBA" id="ARBA00004196"/>
    </source>
</evidence>
<dbReference type="InterPro" id="IPR058626">
    <property type="entry name" value="MdtA-like_b-barrel"/>
</dbReference>
<dbReference type="GO" id="GO:0005886">
    <property type="term" value="C:plasma membrane"/>
    <property type="evidence" value="ECO:0007669"/>
    <property type="project" value="TreeGrafter"/>
</dbReference>
<accession>A0A8J7U7W3</accession>
<dbReference type="PANTHER" id="PTHR30158:SF24">
    <property type="entry name" value="HLYD FAMILY SECRETION PROTEIN"/>
    <property type="match status" value="1"/>
</dbReference>
<dbReference type="Gene3D" id="2.40.50.100">
    <property type="match status" value="1"/>
</dbReference>
<dbReference type="NCBIfam" id="TIGR01730">
    <property type="entry name" value="RND_mfp"/>
    <property type="match status" value="1"/>
</dbReference>
<evidence type="ECO:0000256" key="3">
    <source>
        <dbReference type="SAM" id="Coils"/>
    </source>
</evidence>
<dbReference type="Pfam" id="PF25944">
    <property type="entry name" value="Beta-barrel_RND"/>
    <property type="match status" value="1"/>
</dbReference>
<comment type="caution">
    <text evidence="9">The sequence shown here is derived from an EMBL/GenBank/DDBJ whole genome shotgun (WGS) entry which is preliminary data.</text>
</comment>
<keyword evidence="10" id="KW-1185">Reference proteome</keyword>
<feature type="domain" description="Multidrug resistance protein MdtA-like beta-barrel" evidence="7">
    <location>
        <begin position="216"/>
        <end position="293"/>
    </location>
</feature>
<feature type="domain" description="Multidrug resistance protein MdtA-like alpha-helical hairpin" evidence="5">
    <location>
        <begin position="104"/>
        <end position="172"/>
    </location>
</feature>
<organism evidence="9 10">
    <name type="scientific">Acanthopleuribacter pedis</name>
    <dbReference type="NCBI Taxonomy" id="442870"/>
    <lineage>
        <taxon>Bacteria</taxon>
        <taxon>Pseudomonadati</taxon>
        <taxon>Acidobacteriota</taxon>
        <taxon>Holophagae</taxon>
        <taxon>Acanthopleuribacterales</taxon>
        <taxon>Acanthopleuribacteraceae</taxon>
        <taxon>Acanthopleuribacter</taxon>
    </lineage>
</organism>
<dbReference type="Pfam" id="PF25876">
    <property type="entry name" value="HH_MFP_RND"/>
    <property type="match status" value="1"/>
</dbReference>
<name>A0A8J7U7W3_9BACT</name>
<feature type="domain" description="Multidrug resistance protein MdtA-like barrel-sandwich hybrid" evidence="6">
    <location>
        <begin position="63"/>
        <end position="199"/>
    </location>
</feature>
<dbReference type="Gene3D" id="2.40.420.20">
    <property type="match status" value="1"/>
</dbReference>
<dbReference type="GO" id="GO:0046677">
    <property type="term" value="P:response to antibiotic"/>
    <property type="evidence" value="ECO:0007669"/>
    <property type="project" value="TreeGrafter"/>
</dbReference>
<evidence type="ECO:0000259" key="7">
    <source>
        <dbReference type="Pfam" id="PF25944"/>
    </source>
</evidence>
<evidence type="ECO:0000256" key="2">
    <source>
        <dbReference type="ARBA" id="ARBA00009477"/>
    </source>
</evidence>
<feature type="signal peptide" evidence="4">
    <location>
        <begin position="1"/>
        <end position="28"/>
    </location>
</feature>
<dbReference type="RefSeq" id="WP_207863582.1">
    <property type="nucleotide sequence ID" value="NZ_JAFREP010000066.1"/>
</dbReference>
<evidence type="ECO:0000313" key="9">
    <source>
        <dbReference type="EMBL" id="MBO1323429.1"/>
    </source>
</evidence>
<proteinExistence type="inferred from homology"/>
<dbReference type="Pfam" id="PF25967">
    <property type="entry name" value="RND-MFP_C"/>
    <property type="match status" value="1"/>
</dbReference>
<dbReference type="EMBL" id="JAFREP010000066">
    <property type="protein sequence ID" value="MBO1323429.1"/>
    <property type="molecule type" value="Genomic_DNA"/>
</dbReference>
<dbReference type="Gene3D" id="1.10.287.470">
    <property type="entry name" value="Helix hairpin bin"/>
    <property type="match status" value="1"/>
</dbReference>
<evidence type="ECO:0000259" key="6">
    <source>
        <dbReference type="Pfam" id="PF25917"/>
    </source>
</evidence>
<reference evidence="9" key="1">
    <citation type="submission" date="2021-03" db="EMBL/GenBank/DDBJ databases">
        <authorList>
            <person name="Wang G."/>
        </authorList>
    </citation>
    <scope>NUCLEOTIDE SEQUENCE</scope>
    <source>
        <strain evidence="9">KCTC 12899</strain>
    </source>
</reference>
<evidence type="ECO:0000256" key="4">
    <source>
        <dbReference type="SAM" id="SignalP"/>
    </source>
</evidence>
<keyword evidence="4" id="KW-0732">Signal</keyword>
<keyword evidence="3" id="KW-0175">Coiled coil</keyword>
<dbReference type="PANTHER" id="PTHR30158">
    <property type="entry name" value="ACRA/E-RELATED COMPONENT OF DRUG EFFLUX TRANSPORTER"/>
    <property type="match status" value="1"/>
</dbReference>
<evidence type="ECO:0000313" key="10">
    <source>
        <dbReference type="Proteomes" id="UP000664417"/>
    </source>
</evidence>
<dbReference type="Pfam" id="PF25917">
    <property type="entry name" value="BSH_RND"/>
    <property type="match status" value="1"/>
</dbReference>
<dbReference type="GO" id="GO:0022857">
    <property type="term" value="F:transmembrane transporter activity"/>
    <property type="evidence" value="ECO:0007669"/>
    <property type="project" value="InterPro"/>
</dbReference>
<dbReference type="Proteomes" id="UP000664417">
    <property type="component" value="Unassembled WGS sequence"/>
</dbReference>
<evidence type="ECO:0000259" key="5">
    <source>
        <dbReference type="Pfam" id="PF25876"/>
    </source>
</evidence>
<feature type="chain" id="PRO_5035181860" evidence="4">
    <location>
        <begin position="29"/>
        <end position="385"/>
    </location>
</feature>
<feature type="coiled-coil region" evidence="3">
    <location>
        <begin position="103"/>
        <end position="168"/>
    </location>
</feature>
<dbReference type="InterPro" id="IPR058624">
    <property type="entry name" value="MdtA-like_HH"/>
</dbReference>
<dbReference type="AlphaFoldDB" id="A0A8J7U7W3"/>
<dbReference type="InterPro" id="IPR006143">
    <property type="entry name" value="RND_pump_MFP"/>
</dbReference>
<dbReference type="InterPro" id="IPR058625">
    <property type="entry name" value="MdtA-like_BSH"/>
</dbReference>
<comment type="similarity">
    <text evidence="2">Belongs to the membrane fusion protein (MFP) (TC 8.A.1) family.</text>
</comment>
<comment type="subcellular location">
    <subcellularLocation>
        <location evidence="1">Cell envelope</location>
    </subcellularLocation>
</comment>
<dbReference type="SUPFAM" id="SSF111369">
    <property type="entry name" value="HlyD-like secretion proteins"/>
    <property type="match status" value="1"/>
</dbReference>
<dbReference type="InterPro" id="IPR058627">
    <property type="entry name" value="MdtA-like_C"/>
</dbReference>
<dbReference type="GO" id="GO:0030313">
    <property type="term" value="C:cell envelope"/>
    <property type="evidence" value="ECO:0007669"/>
    <property type="project" value="UniProtKB-SubCell"/>
</dbReference>
<gene>
    <name evidence="9" type="ORF">J3U88_33490</name>
</gene>
<dbReference type="Gene3D" id="2.40.30.170">
    <property type="match status" value="1"/>
</dbReference>
<protein>
    <submittedName>
        <fullName evidence="9">Efflux RND transporter periplasmic adaptor subunit</fullName>
    </submittedName>
</protein>
<evidence type="ECO:0000259" key="8">
    <source>
        <dbReference type="Pfam" id="PF25967"/>
    </source>
</evidence>
<feature type="domain" description="Multidrug resistance protein MdtA-like C-terminal permuted SH3" evidence="8">
    <location>
        <begin position="299"/>
        <end position="359"/>
    </location>
</feature>